<evidence type="ECO:0000313" key="9">
    <source>
        <dbReference type="EMBL" id="GAA2120620.1"/>
    </source>
</evidence>
<evidence type="ECO:0000256" key="4">
    <source>
        <dbReference type="ARBA" id="ARBA00022692"/>
    </source>
</evidence>
<keyword evidence="5 8" id="KW-1133">Transmembrane helix</keyword>
<organism evidence="9 10">
    <name type="scientific">Kitasatospora saccharophila</name>
    <dbReference type="NCBI Taxonomy" id="407973"/>
    <lineage>
        <taxon>Bacteria</taxon>
        <taxon>Bacillati</taxon>
        <taxon>Actinomycetota</taxon>
        <taxon>Actinomycetes</taxon>
        <taxon>Kitasatosporales</taxon>
        <taxon>Streptomycetaceae</taxon>
        <taxon>Kitasatospora</taxon>
    </lineage>
</organism>
<feature type="transmembrane region" description="Helical" evidence="8">
    <location>
        <begin position="333"/>
        <end position="352"/>
    </location>
</feature>
<keyword evidence="3" id="KW-1003">Cell membrane</keyword>
<keyword evidence="10" id="KW-1185">Reference proteome</keyword>
<evidence type="ECO:0000256" key="1">
    <source>
        <dbReference type="ARBA" id="ARBA00004651"/>
    </source>
</evidence>
<feature type="region of interest" description="Disordered" evidence="7">
    <location>
        <begin position="1"/>
        <end position="33"/>
    </location>
</feature>
<evidence type="ECO:0000256" key="8">
    <source>
        <dbReference type="SAM" id="Phobius"/>
    </source>
</evidence>
<evidence type="ECO:0008006" key="11">
    <source>
        <dbReference type="Google" id="ProtNLM"/>
    </source>
</evidence>
<keyword evidence="4 8" id="KW-0812">Transmembrane</keyword>
<evidence type="ECO:0000313" key="10">
    <source>
        <dbReference type="Proteomes" id="UP001500897"/>
    </source>
</evidence>
<reference evidence="9 10" key="1">
    <citation type="journal article" date="2019" name="Int. J. Syst. Evol. Microbiol.">
        <title>The Global Catalogue of Microorganisms (GCM) 10K type strain sequencing project: providing services to taxonomists for standard genome sequencing and annotation.</title>
        <authorList>
            <consortium name="The Broad Institute Genomics Platform"/>
            <consortium name="The Broad Institute Genome Sequencing Center for Infectious Disease"/>
            <person name="Wu L."/>
            <person name="Ma J."/>
        </authorList>
    </citation>
    <scope>NUCLEOTIDE SEQUENCE [LARGE SCALE GENOMIC DNA]</scope>
    <source>
        <strain evidence="9 10">JCM 14559</strain>
    </source>
</reference>
<evidence type="ECO:0000256" key="6">
    <source>
        <dbReference type="ARBA" id="ARBA00023136"/>
    </source>
</evidence>
<dbReference type="Proteomes" id="UP001500897">
    <property type="component" value="Unassembled WGS sequence"/>
</dbReference>
<keyword evidence="6 8" id="KW-0472">Membrane</keyword>
<dbReference type="InterPro" id="IPR050171">
    <property type="entry name" value="MFS_Transporters"/>
</dbReference>
<keyword evidence="2" id="KW-0813">Transport</keyword>
<dbReference type="Gene3D" id="1.20.1250.20">
    <property type="entry name" value="MFS general substrate transporter like domains"/>
    <property type="match status" value="1"/>
</dbReference>
<comment type="subcellular location">
    <subcellularLocation>
        <location evidence="1">Cell membrane</location>
        <topology evidence="1">Multi-pass membrane protein</topology>
    </subcellularLocation>
</comment>
<evidence type="ECO:0000256" key="3">
    <source>
        <dbReference type="ARBA" id="ARBA00022475"/>
    </source>
</evidence>
<feature type="compositionally biased region" description="Pro residues" evidence="7">
    <location>
        <begin position="10"/>
        <end position="33"/>
    </location>
</feature>
<evidence type="ECO:0000256" key="7">
    <source>
        <dbReference type="SAM" id="MobiDB-lite"/>
    </source>
</evidence>
<comment type="caution">
    <text evidence="9">The sequence shown here is derived from an EMBL/GenBank/DDBJ whole genome shotgun (WGS) entry which is preliminary data.</text>
</comment>
<dbReference type="EMBL" id="BAAANS010000074">
    <property type="protein sequence ID" value="GAA2120620.1"/>
    <property type="molecule type" value="Genomic_DNA"/>
</dbReference>
<dbReference type="PANTHER" id="PTHR23517">
    <property type="entry name" value="RESISTANCE PROTEIN MDTM, PUTATIVE-RELATED-RELATED"/>
    <property type="match status" value="1"/>
</dbReference>
<sequence>MAHALSTPARTPPTTPSPAVPSPAVPSPAVPSPAPAARWRARFGVPDLTGHRRIVAATVLDAFGVGMFVPLSFLFFVLTTRLTVVQVGFGSSLATLLSLPLAPLAGALVDRWGARTSLIVNNLLAAAGYLGYLLVDSLSGLVAAMLVVLSAERLYFAAWPGFVADLAEGAELDRWYAFTTAGSNAAAGLGGAAGGLLLGTGWPGAAVAVVAVNAATSVAAAVLLFAPGPRSGPRRERPGSPAGRPGSRSGGPADAPGWGTLLRERRLLGLLAAQAALGFGWLVPTVVLPVYLVKVAGLPAWVPSTALTLNAVLIVLAQSATTARLVVFSRTRVVGWASALMAAAIAALAFGGGRAWSVFGAVLLFTAGQLLAGPACTAIAATAAPAAARGRFLALVNLAWAVSAISGPLLVGTLIEQHGPLFWSLLATLVAAGGLGFRAAGRRPGRGGDQGAAGVSR</sequence>
<feature type="transmembrane region" description="Helical" evidence="8">
    <location>
        <begin position="204"/>
        <end position="226"/>
    </location>
</feature>
<dbReference type="InterPro" id="IPR011701">
    <property type="entry name" value="MFS"/>
</dbReference>
<feature type="transmembrane region" description="Helical" evidence="8">
    <location>
        <begin position="267"/>
        <end position="292"/>
    </location>
</feature>
<feature type="compositionally biased region" description="Low complexity" evidence="7">
    <location>
        <begin position="239"/>
        <end position="253"/>
    </location>
</feature>
<feature type="transmembrane region" description="Helical" evidence="8">
    <location>
        <begin position="298"/>
        <end position="321"/>
    </location>
</feature>
<protein>
    <recommendedName>
        <fullName evidence="11">MFS transporter</fullName>
    </recommendedName>
</protein>
<dbReference type="SUPFAM" id="SSF103473">
    <property type="entry name" value="MFS general substrate transporter"/>
    <property type="match status" value="1"/>
</dbReference>
<dbReference type="InterPro" id="IPR036259">
    <property type="entry name" value="MFS_trans_sf"/>
</dbReference>
<gene>
    <name evidence="9" type="ORF">GCM10009759_69660</name>
</gene>
<evidence type="ECO:0000256" key="5">
    <source>
        <dbReference type="ARBA" id="ARBA00022989"/>
    </source>
</evidence>
<dbReference type="RefSeq" id="WP_344558121.1">
    <property type="nucleotide sequence ID" value="NZ_BAAANS010000074.1"/>
</dbReference>
<feature type="transmembrane region" description="Helical" evidence="8">
    <location>
        <begin position="84"/>
        <end position="106"/>
    </location>
</feature>
<feature type="transmembrane region" description="Helical" evidence="8">
    <location>
        <begin position="421"/>
        <end position="440"/>
    </location>
</feature>
<feature type="region of interest" description="Disordered" evidence="7">
    <location>
        <begin position="230"/>
        <end position="256"/>
    </location>
</feature>
<name>A0ABN2Y2H5_9ACTN</name>
<dbReference type="PANTHER" id="PTHR23517:SF2">
    <property type="entry name" value="MULTIDRUG RESISTANCE PROTEIN MDTH"/>
    <property type="match status" value="1"/>
</dbReference>
<feature type="transmembrane region" description="Helical" evidence="8">
    <location>
        <begin position="358"/>
        <end position="380"/>
    </location>
</feature>
<evidence type="ECO:0000256" key="2">
    <source>
        <dbReference type="ARBA" id="ARBA00022448"/>
    </source>
</evidence>
<accession>A0ABN2Y2H5</accession>
<proteinExistence type="predicted"/>
<feature type="transmembrane region" description="Helical" evidence="8">
    <location>
        <begin position="392"/>
        <end position="415"/>
    </location>
</feature>
<dbReference type="Pfam" id="PF07690">
    <property type="entry name" value="MFS_1"/>
    <property type="match status" value="1"/>
</dbReference>
<feature type="transmembrane region" description="Helical" evidence="8">
    <location>
        <begin position="54"/>
        <end position="78"/>
    </location>
</feature>